<dbReference type="InterPro" id="IPR058031">
    <property type="entry name" value="AAA_lid_NorR"/>
</dbReference>
<dbReference type="EMBL" id="CP120682">
    <property type="protein sequence ID" value="WKN36667.1"/>
    <property type="molecule type" value="Genomic_DNA"/>
</dbReference>
<dbReference type="SUPFAM" id="SSF52172">
    <property type="entry name" value="CheY-like"/>
    <property type="match status" value="1"/>
</dbReference>
<evidence type="ECO:0000259" key="9">
    <source>
        <dbReference type="PROSITE" id="PS50110"/>
    </source>
</evidence>
<proteinExistence type="predicted"/>
<dbReference type="GO" id="GO:0000160">
    <property type="term" value="P:phosphorelay signal transduction system"/>
    <property type="evidence" value="ECO:0007669"/>
    <property type="project" value="InterPro"/>
</dbReference>
<keyword evidence="5" id="KW-0010">Activator</keyword>
<feature type="domain" description="Sigma-54 factor interaction" evidence="8">
    <location>
        <begin position="146"/>
        <end position="374"/>
    </location>
</feature>
<dbReference type="GO" id="GO:0043565">
    <property type="term" value="F:sequence-specific DNA binding"/>
    <property type="evidence" value="ECO:0007669"/>
    <property type="project" value="InterPro"/>
</dbReference>
<keyword evidence="3" id="KW-0805">Transcription regulation</keyword>
<dbReference type="SMART" id="SM00382">
    <property type="entry name" value="AAA"/>
    <property type="match status" value="1"/>
</dbReference>
<evidence type="ECO:0000256" key="2">
    <source>
        <dbReference type="ARBA" id="ARBA00022840"/>
    </source>
</evidence>
<evidence type="ECO:0000256" key="1">
    <source>
        <dbReference type="ARBA" id="ARBA00022741"/>
    </source>
</evidence>
<sequence length="472" mass="52565">MDVRGYTILIVEDEASIRGLLAKILGLEGYKIFEASDVTTGREILRNETVHLVLTDVNLPDVNGIDFTKFIKKEYPLIEVIVLTAFSNVKDGVLAMKLGAFDYLAKGDGDERLPLVVQKAMEKAALNRQLQEMEFRLDSKTSFGKIVGNSLSVQRMLDLAEKVAVTDTTVLLLGETGTGKELLAEAIHLASRRRKGAFVAINCAAIPKDLQESELFGHKKGSFTGASTDKKGYFEAADRGTIFLDELGEMAPELQAKLLRVLETRTINRVGETEAIPVDIRIIAATNRDLISDNNEAFRRDLYYRLSAFTIDLPALRDRKEDIDLLAMHLLKEHAEKTNKSISGIDPEFLDYLRQYEWPGNIRELRNVIERAVILADGHQLTPDALPNEILNQQPSASFYSPVAEATVTNRVNSPVPTETIDPGQVDLKSVEQTHILRVLESVNGNKSEAAKRLDIGLATLYRKLKEYNINS</sequence>
<keyword evidence="6" id="KW-0804">Transcription</keyword>
<dbReference type="Gene3D" id="3.40.50.2300">
    <property type="match status" value="1"/>
</dbReference>
<evidence type="ECO:0000256" key="3">
    <source>
        <dbReference type="ARBA" id="ARBA00023015"/>
    </source>
</evidence>
<feature type="modified residue" description="4-aspartylphosphate" evidence="7">
    <location>
        <position position="56"/>
    </location>
</feature>
<dbReference type="InterPro" id="IPR025662">
    <property type="entry name" value="Sigma_54_int_dom_ATP-bd_1"/>
</dbReference>
<keyword evidence="7" id="KW-0597">Phosphoprotein</keyword>
<dbReference type="InterPro" id="IPR027417">
    <property type="entry name" value="P-loop_NTPase"/>
</dbReference>
<accession>A0AA49GKS7</accession>
<dbReference type="FunFam" id="3.40.50.300:FF:000006">
    <property type="entry name" value="DNA-binding transcriptional regulator NtrC"/>
    <property type="match status" value="1"/>
</dbReference>
<evidence type="ECO:0000256" key="5">
    <source>
        <dbReference type="ARBA" id="ARBA00023159"/>
    </source>
</evidence>
<dbReference type="PROSITE" id="PS50110">
    <property type="entry name" value="RESPONSE_REGULATORY"/>
    <property type="match status" value="1"/>
</dbReference>
<dbReference type="InterPro" id="IPR009057">
    <property type="entry name" value="Homeodomain-like_sf"/>
</dbReference>
<dbReference type="Gene3D" id="3.40.50.300">
    <property type="entry name" value="P-loop containing nucleotide triphosphate hydrolases"/>
    <property type="match status" value="1"/>
</dbReference>
<evidence type="ECO:0000259" key="8">
    <source>
        <dbReference type="PROSITE" id="PS50045"/>
    </source>
</evidence>
<dbReference type="CDD" id="cd00009">
    <property type="entry name" value="AAA"/>
    <property type="match status" value="1"/>
</dbReference>
<organism evidence="10">
    <name type="scientific">Roseihalotalea indica</name>
    <dbReference type="NCBI Taxonomy" id="2867963"/>
    <lineage>
        <taxon>Bacteria</taxon>
        <taxon>Pseudomonadati</taxon>
        <taxon>Bacteroidota</taxon>
        <taxon>Cytophagia</taxon>
        <taxon>Cytophagales</taxon>
        <taxon>Catalimonadaceae</taxon>
        <taxon>Roseihalotalea</taxon>
    </lineage>
</organism>
<dbReference type="Pfam" id="PF25601">
    <property type="entry name" value="AAA_lid_14"/>
    <property type="match status" value="1"/>
</dbReference>
<dbReference type="Gene3D" id="1.10.10.60">
    <property type="entry name" value="Homeodomain-like"/>
    <property type="match status" value="1"/>
</dbReference>
<dbReference type="FunFam" id="1.10.8.60:FF:000014">
    <property type="entry name" value="DNA-binding transcriptional regulator NtrC"/>
    <property type="match status" value="1"/>
</dbReference>
<dbReference type="Pfam" id="PF02954">
    <property type="entry name" value="HTH_8"/>
    <property type="match status" value="1"/>
</dbReference>
<evidence type="ECO:0000256" key="7">
    <source>
        <dbReference type="PROSITE-ProRule" id="PRU00169"/>
    </source>
</evidence>
<dbReference type="PANTHER" id="PTHR32071:SF121">
    <property type="entry name" value="SIGMA L-DEPENDENT TRANSCRIPTIONAL REGULATOR YQIR-RELATED"/>
    <property type="match status" value="1"/>
</dbReference>
<dbReference type="PROSITE" id="PS50045">
    <property type="entry name" value="SIGMA54_INTERACT_4"/>
    <property type="match status" value="1"/>
</dbReference>
<dbReference type="SUPFAM" id="SSF52540">
    <property type="entry name" value="P-loop containing nucleoside triphosphate hydrolases"/>
    <property type="match status" value="1"/>
</dbReference>
<dbReference type="Pfam" id="PF00158">
    <property type="entry name" value="Sigma54_activat"/>
    <property type="match status" value="1"/>
</dbReference>
<dbReference type="GO" id="GO:0005524">
    <property type="term" value="F:ATP binding"/>
    <property type="evidence" value="ECO:0007669"/>
    <property type="project" value="UniProtKB-KW"/>
</dbReference>
<reference evidence="10" key="1">
    <citation type="journal article" date="2023" name="Comput. Struct. Biotechnol. J.">
        <title>Discovery of a novel marine Bacteroidetes with a rich repertoire of carbohydrate-active enzymes.</title>
        <authorList>
            <person name="Chen B."/>
            <person name="Liu G."/>
            <person name="Chen Q."/>
            <person name="Wang H."/>
            <person name="Liu L."/>
            <person name="Tang K."/>
        </authorList>
    </citation>
    <scope>NUCLEOTIDE SEQUENCE</scope>
    <source>
        <strain evidence="10">TK19036</strain>
    </source>
</reference>
<reference evidence="10" key="2">
    <citation type="journal article" date="2024" name="Antonie Van Leeuwenhoek">
        <title>Roseihalotalea indica gen. nov., sp. nov., a halophilic Bacteroidetes from mesopelagic Southwest Indian Ocean with higher carbohydrate metabolic potential.</title>
        <authorList>
            <person name="Chen B."/>
            <person name="Zhang M."/>
            <person name="Lin D."/>
            <person name="Ye J."/>
            <person name="Tang K."/>
        </authorList>
    </citation>
    <scope>NUCLEOTIDE SEQUENCE</scope>
    <source>
        <strain evidence="10">TK19036</strain>
    </source>
</reference>
<dbReference type="PROSITE" id="PS00675">
    <property type="entry name" value="SIGMA54_INTERACT_1"/>
    <property type="match status" value="1"/>
</dbReference>
<dbReference type="SMART" id="SM00448">
    <property type="entry name" value="REC"/>
    <property type="match status" value="1"/>
</dbReference>
<gene>
    <name evidence="10" type="ORF">K4G66_30350</name>
</gene>
<dbReference type="PROSITE" id="PS00688">
    <property type="entry name" value="SIGMA54_INTERACT_3"/>
    <property type="match status" value="1"/>
</dbReference>
<feature type="domain" description="Response regulatory" evidence="9">
    <location>
        <begin position="7"/>
        <end position="121"/>
    </location>
</feature>
<keyword evidence="2" id="KW-0067">ATP-binding</keyword>
<keyword evidence="4" id="KW-0238">DNA-binding</keyword>
<dbReference type="InterPro" id="IPR002197">
    <property type="entry name" value="HTH_Fis"/>
</dbReference>
<dbReference type="InterPro" id="IPR011006">
    <property type="entry name" value="CheY-like_superfamily"/>
</dbReference>
<dbReference type="Pfam" id="PF00072">
    <property type="entry name" value="Response_reg"/>
    <property type="match status" value="1"/>
</dbReference>
<dbReference type="AlphaFoldDB" id="A0AA49GKS7"/>
<evidence type="ECO:0000256" key="4">
    <source>
        <dbReference type="ARBA" id="ARBA00023125"/>
    </source>
</evidence>
<dbReference type="InterPro" id="IPR003593">
    <property type="entry name" value="AAA+_ATPase"/>
</dbReference>
<dbReference type="PRINTS" id="PR01590">
    <property type="entry name" value="HTHFIS"/>
</dbReference>
<dbReference type="InterPro" id="IPR001789">
    <property type="entry name" value="Sig_transdc_resp-reg_receiver"/>
</dbReference>
<evidence type="ECO:0000313" key="10">
    <source>
        <dbReference type="EMBL" id="WKN36667.1"/>
    </source>
</evidence>
<dbReference type="SUPFAM" id="SSF46689">
    <property type="entry name" value="Homeodomain-like"/>
    <property type="match status" value="1"/>
</dbReference>
<keyword evidence="1" id="KW-0547">Nucleotide-binding</keyword>
<protein>
    <submittedName>
        <fullName evidence="10">Sigma-54 dependent transcriptional regulator</fullName>
    </submittedName>
</protein>
<dbReference type="InterPro" id="IPR002078">
    <property type="entry name" value="Sigma_54_int"/>
</dbReference>
<dbReference type="PANTHER" id="PTHR32071">
    <property type="entry name" value="TRANSCRIPTIONAL REGULATORY PROTEIN"/>
    <property type="match status" value="1"/>
</dbReference>
<dbReference type="InterPro" id="IPR025944">
    <property type="entry name" value="Sigma_54_int_dom_CS"/>
</dbReference>
<dbReference type="Gene3D" id="1.10.8.60">
    <property type="match status" value="1"/>
</dbReference>
<name>A0AA49GKS7_9BACT</name>
<evidence type="ECO:0000256" key="6">
    <source>
        <dbReference type="ARBA" id="ARBA00023163"/>
    </source>
</evidence>
<dbReference type="GO" id="GO:0006355">
    <property type="term" value="P:regulation of DNA-templated transcription"/>
    <property type="evidence" value="ECO:0007669"/>
    <property type="project" value="InterPro"/>
</dbReference>